<dbReference type="PROSITE" id="PS50138">
    <property type="entry name" value="BRCA2_REPEAT"/>
    <property type="match status" value="1"/>
</dbReference>
<feature type="repeat" description="BRCA2" evidence="4">
    <location>
        <begin position="92"/>
        <end position="126"/>
    </location>
</feature>
<keyword evidence="3" id="KW-0234">DNA repair</keyword>
<name>A0A0S2CEV7_NEOFO</name>
<gene>
    <name evidence="6" type="primary">BRCA2</name>
</gene>
<feature type="region of interest" description="Disordered" evidence="5">
    <location>
        <begin position="33"/>
        <end position="55"/>
    </location>
</feature>
<evidence type="ECO:0000256" key="2">
    <source>
        <dbReference type="ARBA" id="ARBA00022763"/>
    </source>
</evidence>
<organism evidence="6">
    <name type="scientific">Neomys fodiens</name>
    <name type="common">European water shrew</name>
    <name type="synonym">Northern water shrew</name>
    <dbReference type="NCBI Taxonomy" id="62282"/>
    <lineage>
        <taxon>Eukaryota</taxon>
        <taxon>Metazoa</taxon>
        <taxon>Chordata</taxon>
        <taxon>Craniata</taxon>
        <taxon>Vertebrata</taxon>
        <taxon>Euteleostomi</taxon>
        <taxon>Mammalia</taxon>
        <taxon>Eutheria</taxon>
        <taxon>Laurasiatheria</taxon>
        <taxon>Eulipotyphla</taxon>
        <taxon>Soricidae</taxon>
        <taxon>Soricinae</taxon>
        <taxon>Neomys</taxon>
    </lineage>
</organism>
<keyword evidence="1" id="KW-0677">Repeat</keyword>
<reference evidence="6" key="1">
    <citation type="journal article" date="2015" name="Dokl. Biol. Sci.">
        <title>Phylogenetic Position of the Gansu Mole Scapanulus oweni Thomas, 1912 and the Relationships between Strictly Fossorial Tribes of the Family Talpidae.</title>
        <authorList>
            <person name="Bannikova A.A."/>
            <person name="Zemlemerova E.E."/>
            <person name="Lebedev V.S."/>
            <person name="Alexandrov D."/>
            <person name="Aleksandrov D.Y."/>
            <person name="Fang Y."/>
            <person name="Sheftel B.I."/>
        </authorList>
    </citation>
    <scope>NUCLEOTIDE SEQUENCE</scope>
</reference>
<dbReference type="PANTHER" id="PTHR11289">
    <property type="entry name" value="BREAST CANCER TYPE 2 SUSCEPTIBILITY PROTEIN BRCA2"/>
    <property type="match status" value="1"/>
</dbReference>
<dbReference type="InterPro" id="IPR002093">
    <property type="entry name" value="BRCA2_repeat"/>
</dbReference>
<keyword evidence="2" id="KW-0227">DNA damage</keyword>
<dbReference type="Pfam" id="PF00634">
    <property type="entry name" value="BRCA2"/>
    <property type="match status" value="1"/>
</dbReference>
<dbReference type="GO" id="GO:0006355">
    <property type="term" value="P:regulation of DNA-templated transcription"/>
    <property type="evidence" value="ECO:0007669"/>
    <property type="project" value="TreeGrafter"/>
</dbReference>
<dbReference type="InterPro" id="IPR015525">
    <property type="entry name" value="BRCA2"/>
</dbReference>
<dbReference type="GO" id="GO:0000724">
    <property type="term" value="P:double-strand break repair via homologous recombination"/>
    <property type="evidence" value="ECO:0007669"/>
    <property type="project" value="InterPro"/>
</dbReference>
<feature type="region of interest" description="Disordered" evidence="5">
    <location>
        <begin position="208"/>
        <end position="255"/>
    </location>
</feature>
<evidence type="ECO:0000256" key="4">
    <source>
        <dbReference type="PROSITE-ProRule" id="PRU00032"/>
    </source>
</evidence>
<evidence type="ECO:0000313" key="6">
    <source>
        <dbReference type="EMBL" id="ALN43303.1"/>
    </source>
</evidence>
<dbReference type="EMBL" id="KP995392">
    <property type="protein sequence ID" value="ALN43303.1"/>
    <property type="molecule type" value="Genomic_DNA"/>
</dbReference>
<feature type="compositionally biased region" description="Polar residues" evidence="5">
    <location>
        <begin position="213"/>
        <end position="225"/>
    </location>
</feature>
<sequence length="255" mass="28299">SQFEFTQFRDPNCTEQSHPLEISKNQTILLNTSCDDSHPHTLSTPSASRENGKRYQGMKMAKDAKVGEEHELPHLLKTSCSKSASGCLPDENQMEFKGFYSALGTKLTVSNKALQKAMKLFSDIEDIEETSGEPESESFFSSKFDAPVMTEDCRSVKNLNTENKCQLVLQNNVEMAADTFVEGNTKDYKRKQDVDRCTGARISICSLEKPRGSGTSKNNADNNKSGFHCSDPHNRRLQLPGLGMKDGSSQIKEGL</sequence>
<feature type="non-terminal residue" evidence="6">
    <location>
        <position position="255"/>
    </location>
</feature>
<accession>A0A0S2CEV7</accession>
<evidence type="ECO:0000256" key="3">
    <source>
        <dbReference type="ARBA" id="ARBA00023204"/>
    </source>
</evidence>
<evidence type="ECO:0000256" key="1">
    <source>
        <dbReference type="ARBA" id="ARBA00022737"/>
    </source>
</evidence>
<dbReference type="AlphaFoldDB" id="A0A0S2CEV7"/>
<dbReference type="PANTHER" id="PTHR11289:SF0">
    <property type="entry name" value="BREAST CANCER TYPE 2 SUSCEPTIBILITY PROTEIN"/>
    <property type="match status" value="1"/>
</dbReference>
<dbReference type="GO" id="GO:0005634">
    <property type="term" value="C:nucleus"/>
    <property type="evidence" value="ECO:0007669"/>
    <property type="project" value="TreeGrafter"/>
</dbReference>
<reference evidence="6" key="2">
    <citation type="submission" date="2015-03" db="EMBL/GenBank/DDBJ databases">
        <authorList>
            <person name="Murphy D."/>
        </authorList>
    </citation>
    <scope>NUCLEOTIDE SEQUENCE</scope>
</reference>
<protein>
    <submittedName>
        <fullName evidence="6">Breast and ovarian cancer susceptibility 2</fullName>
    </submittedName>
</protein>
<proteinExistence type="predicted"/>
<evidence type="ECO:0000256" key="5">
    <source>
        <dbReference type="SAM" id="MobiDB-lite"/>
    </source>
</evidence>
<feature type="non-terminal residue" evidence="6">
    <location>
        <position position="1"/>
    </location>
</feature>
<feature type="compositionally biased region" description="Polar residues" evidence="5">
    <location>
        <begin position="33"/>
        <end position="49"/>
    </location>
</feature>